<feature type="transmembrane region" description="Helical" evidence="6">
    <location>
        <begin position="921"/>
        <end position="948"/>
    </location>
</feature>
<feature type="domain" description="ABC3 transporter permease C-terminal" evidence="7">
    <location>
        <begin position="307"/>
        <end position="434"/>
    </location>
</feature>
<dbReference type="GO" id="GO:0022857">
    <property type="term" value="F:transmembrane transporter activity"/>
    <property type="evidence" value="ECO:0007669"/>
    <property type="project" value="TreeGrafter"/>
</dbReference>
<keyword evidence="3 6" id="KW-0812">Transmembrane</keyword>
<feature type="transmembrane region" description="Helical" evidence="6">
    <location>
        <begin position="47"/>
        <end position="67"/>
    </location>
</feature>
<protein>
    <submittedName>
        <fullName evidence="8">ABC transporter permease</fullName>
    </submittedName>
</protein>
<evidence type="ECO:0000256" key="2">
    <source>
        <dbReference type="ARBA" id="ARBA00022475"/>
    </source>
</evidence>
<sequence>MKPQLDLPTVAIILTVLSFLLTVFSITRNRILWSMGLRNAFKRKSTTLLLIIGSLVGTALITGSQVINDSFQYTSRSALEDSLGEVDATVRSQIPTGFNRAELNRLEKELRKLDSVDDVADLNVYEVSLQKVVNGEKLSLKSNVKLSAANWEILNNFGDDPSLNEAIREPESGKAYITQDLARSLDIKKGDLLSVYVTGSELQVEVQELIKGSGVTGPSQAGHLIVNKHDIQMLLNLLPDSANTLYVSHVGGILPDDSYDPDQFTSEIEDAVVDANLREGSYEVIEQKDTLQQRVTGNGTDVIFTAMSIFGAFAGALLIVNIFLMLAEERKSEMGILRAIGLSRADLIKAFLYEGMIYASLSSLAGMVVGIGIGYLIVMIISQILGQFLSIFGVNAQILFDVTTNSLLVSFSAGFLFTFITTLMASYFISNVNIVSAIRDIPEEKLETKFKSLIRWSYRMILVIIGVTMYSYAGKLQENASEGMNIEGSLQYMGIILTIIGAMLLITRMIQQISHSRTERLLNRLIVSISSLSITIYSLYVTSNDTYVESLQENPVFFFFVGLGIVIGSVVFVSYNLGILTFFIQFIFRPMRRFIATVTVAVKYPAFRPTRTGITLTIYAVILFLITFISIQRSSLDLALERGKDSVLGSYDGIVLITTPENIGPVETVLKNDPNTVLVITGKTVKAVFPDEQVQSLSMEMGPPILGDEITSYVENLYLASDEYLGSTQFKFGETYQNITDDQVWEKMKNEPDDWVILSGKYGIDLPFFPKWQVGDKISFVIPPSEQKITRTVLAKVDSEFGSRLPYGDIVLSAKGFPISTEELGGSSDTILFSLIENVDPASYASIKDEIAKEGEFNLVIAEEVITTFQAFIKQFIYLMQGFLSFALLVGLAGLSIIMLRSVNERRQQIGMLRSLGFSRGMILNAFLIESSLIGLAGITIGSVTGLIGGNTLITTVTGDFEGFEVNLPYVETFLIGLVIYIGTVIFTAWPAIKAARLHPVEATNYPE</sequence>
<proteinExistence type="predicted"/>
<gene>
    <name evidence="8" type="ORF">KC685_00595</name>
</gene>
<accession>A0A955I167</accession>
<evidence type="ECO:0000256" key="4">
    <source>
        <dbReference type="ARBA" id="ARBA00022989"/>
    </source>
</evidence>
<keyword evidence="2" id="KW-1003">Cell membrane</keyword>
<organism evidence="8 9">
    <name type="scientific">Candidatus Dojkabacteria bacterium</name>
    <dbReference type="NCBI Taxonomy" id="2099670"/>
    <lineage>
        <taxon>Bacteria</taxon>
        <taxon>Candidatus Dojkabacteria</taxon>
    </lineage>
</organism>
<feature type="transmembrane region" description="Helical" evidence="6">
    <location>
        <begin position="406"/>
        <end position="429"/>
    </location>
</feature>
<dbReference type="PANTHER" id="PTHR30572">
    <property type="entry name" value="MEMBRANE COMPONENT OF TRANSPORTER-RELATED"/>
    <property type="match status" value="1"/>
</dbReference>
<feature type="transmembrane region" description="Helical" evidence="6">
    <location>
        <begin position="613"/>
        <end position="631"/>
    </location>
</feature>
<feature type="transmembrane region" description="Helical" evidence="6">
    <location>
        <begin position="876"/>
        <end position="900"/>
    </location>
</feature>
<evidence type="ECO:0000313" key="8">
    <source>
        <dbReference type="EMBL" id="MCA9376402.1"/>
    </source>
</evidence>
<dbReference type="GO" id="GO:0005886">
    <property type="term" value="C:plasma membrane"/>
    <property type="evidence" value="ECO:0007669"/>
    <property type="project" value="UniProtKB-SubCell"/>
</dbReference>
<dbReference type="PANTHER" id="PTHR30572:SF9">
    <property type="entry name" value="ABC TRANSPORTER PERMEASE PROTEIN"/>
    <property type="match status" value="1"/>
</dbReference>
<dbReference type="InterPro" id="IPR050250">
    <property type="entry name" value="Macrolide_Exporter_MacB"/>
</dbReference>
<evidence type="ECO:0000313" key="9">
    <source>
        <dbReference type="Proteomes" id="UP000741282"/>
    </source>
</evidence>
<dbReference type="EMBL" id="JAGQLN010000002">
    <property type="protein sequence ID" value="MCA9376402.1"/>
    <property type="molecule type" value="Genomic_DNA"/>
</dbReference>
<feature type="transmembrane region" description="Helical" evidence="6">
    <location>
        <begin position="968"/>
        <end position="990"/>
    </location>
</feature>
<feature type="transmembrane region" description="Helical" evidence="6">
    <location>
        <begin position="6"/>
        <end position="26"/>
    </location>
</feature>
<dbReference type="AlphaFoldDB" id="A0A955I167"/>
<feature type="transmembrane region" description="Helical" evidence="6">
    <location>
        <begin position="302"/>
        <end position="327"/>
    </location>
</feature>
<dbReference type="Proteomes" id="UP000741282">
    <property type="component" value="Unassembled WGS sequence"/>
</dbReference>
<feature type="transmembrane region" description="Helical" evidence="6">
    <location>
        <begin position="522"/>
        <end position="541"/>
    </location>
</feature>
<feature type="transmembrane region" description="Helical" evidence="6">
    <location>
        <begin position="556"/>
        <end position="584"/>
    </location>
</feature>
<feature type="transmembrane region" description="Helical" evidence="6">
    <location>
        <begin position="492"/>
        <end position="510"/>
    </location>
</feature>
<evidence type="ECO:0000256" key="5">
    <source>
        <dbReference type="ARBA" id="ARBA00023136"/>
    </source>
</evidence>
<evidence type="ECO:0000256" key="6">
    <source>
        <dbReference type="SAM" id="Phobius"/>
    </source>
</evidence>
<dbReference type="Pfam" id="PF02687">
    <property type="entry name" value="FtsX"/>
    <property type="match status" value="2"/>
</dbReference>
<reference evidence="8" key="2">
    <citation type="journal article" date="2021" name="Microbiome">
        <title>Successional dynamics and alternative stable states in a saline activated sludge microbial community over 9 years.</title>
        <authorList>
            <person name="Wang Y."/>
            <person name="Ye J."/>
            <person name="Ju F."/>
            <person name="Liu L."/>
            <person name="Boyd J.A."/>
            <person name="Deng Y."/>
            <person name="Parks D.H."/>
            <person name="Jiang X."/>
            <person name="Yin X."/>
            <person name="Woodcroft B.J."/>
            <person name="Tyson G.W."/>
            <person name="Hugenholtz P."/>
            <person name="Polz M.F."/>
            <person name="Zhang T."/>
        </authorList>
    </citation>
    <scope>NUCLEOTIDE SEQUENCE</scope>
    <source>
        <strain evidence="8">HKST-UBA17</strain>
    </source>
</reference>
<comment type="subcellular location">
    <subcellularLocation>
        <location evidence="1">Cell membrane</location>
        <topology evidence="1">Multi-pass membrane protein</topology>
    </subcellularLocation>
</comment>
<keyword evidence="5 6" id="KW-0472">Membrane</keyword>
<keyword evidence="4 6" id="KW-1133">Transmembrane helix</keyword>
<evidence type="ECO:0000256" key="1">
    <source>
        <dbReference type="ARBA" id="ARBA00004651"/>
    </source>
</evidence>
<evidence type="ECO:0000256" key="3">
    <source>
        <dbReference type="ARBA" id="ARBA00022692"/>
    </source>
</evidence>
<evidence type="ECO:0000259" key="7">
    <source>
        <dbReference type="Pfam" id="PF02687"/>
    </source>
</evidence>
<feature type="transmembrane region" description="Helical" evidence="6">
    <location>
        <begin position="364"/>
        <end position="386"/>
    </location>
</feature>
<dbReference type="InterPro" id="IPR003838">
    <property type="entry name" value="ABC3_permease_C"/>
</dbReference>
<comment type="caution">
    <text evidence="8">The sequence shown here is derived from an EMBL/GenBank/DDBJ whole genome shotgun (WGS) entry which is preliminary data.</text>
</comment>
<feature type="transmembrane region" description="Helical" evidence="6">
    <location>
        <begin position="456"/>
        <end position="472"/>
    </location>
</feature>
<reference evidence="8" key="1">
    <citation type="submission" date="2020-04" db="EMBL/GenBank/DDBJ databases">
        <authorList>
            <person name="Zhang T."/>
        </authorList>
    </citation>
    <scope>NUCLEOTIDE SEQUENCE</scope>
    <source>
        <strain evidence="8">HKST-UBA17</strain>
    </source>
</reference>
<name>A0A955I167_9BACT</name>
<feature type="domain" description="ABC3 transporter permease C-terminal" evidence="7">
    <location>
        <begin position="883"/>
        <end position="998"/>
    </location>
</feature>